<proteinExistence type="predicted"/>
<dbReference type="EMBL" id="BSNM01000009">
    <property type="protein sequence ID" value="GLQ30917.1"/>
    <property type="molecule type" value="Genomic_DNA"/>
</dbReference>
<accession>A0AA37SA53</accession>
<feature type="transmembrane region" description="Helical" evidence="1">
    <location>
        <begin position="86"/>
        <end position="108"/>
    </location>
</feature>
<keyword evidence="1" id="KW-0472">Membrane</keyword>
<gene>
    <name evidence="2" type="ORF">GCM10007876_13960</name>
</gene>
<comment type="caution">
    <text evidence="2">The sequence shown here is derived from an EMBL/GenBank/DDBJ whole genome shotgun (WGS) entry which is preliminary data.</text>
</comment>
<keyword evidence="3" id="KW-1185">Reference proteome</keyword>
<protein>
    <submittedName>
        <fullName evidence="2">Uncharacterized protein</fullName>
    </submittedName>
</protein>
<dbReference type="Proteomes" id="UP001161389">
    <property type="component" value="Unassembled WGS sequence"/>
</dbReference>
<keyword evidence="1" id="KW-1133">Transmembrane helix</keyword>
<dbReference type="RefSeq" id="WP_284380344.1">
    <property type="nucleotide sequence ID" value="NZ_BSNM01000009.1"/>
</dbReference>
<evidence type="ECO:0000313" key="2">
    <source>
        <dbReference type="EMBL" id="GLQ30917.1"/>
    </source>
</evidence>
<keyword evidence="1" id="KW-0812">Transmembrane</keyword>
<sequence>MNNIELYIAGAVLVFIILSFIKGGKKPPEESFKCARCKQQEKYTPRTIEAWRKGFNKIYCQKCHQLWWRNNPEKARSRQVVHRGGGGSGCLGMVMLFLVLPPSIYGLVQYVS</sequence>
<evidence type="ECO:0000313" key="3">
    <source>
        <dbReference type="Proteomes" id="UP001161389"/>
    </source>
</evidence>
<reference evidence="2" key="1">
    <citation type="journal article" date="2014" name="Int. J. Syst. Evol. Microbiol.">
        <title>Complete genome sequence of Corynebacterium casei LMG S-19264T (=DSM 44701T), isolated from a smear-ripened cheese.</title>
        <authorList>
            <consortium name="US DOE Joint Genome Institute (JGI-PGF)"/>
            <person name="Walter F."/>
            <person name="Albersmeier A."/>
            <person name="Kalinowski J."/>
            <person name="Ruckert C."/>
        </authorList>
    </citation>
    <scope>NUCLEOTIDE SEQUENCE</scope>
    <source>
        <strain evidence="2">NBRC 110071</strain>
    </source>
</reference>
<evidence type="ECO:0000256" key="1">
    <source>
        <dbReference type="SAM" id="Phobius"/>
    </source>
</evidence>
<reference evidence="2" key="2">
    <citation type="submission" date="2023-01" db="EMBL/GenBank/DDBJ databases">
        <title>Draft genome sequence of Litoribrevibacter albus strain NBRC 110071.</title>
        <authorList>
            <person name="Sun Q."/>
            <person name="Mori K."/>
        </authorList>
    </citation>
    <scope>NUCLEOTIDE SEQUENCE</scope>
    <source>
        <strain evidence="2">NBRC 110071</strain>
    </source>
</reference>
<name>A0AA37SA53_9GAMM</name>
<dbReference type="AlphaFoldDB" id="A0AA37SA53"/>
<feature type="transmembrane region" description="Helical" evidence="1">
    <location>
        <begin position="6"/>
        <end position="23"/>
    </location>
</feature>
<organism evidence="2 3">
    <name type="scientific">Litoribrevibacter albus</name>
    <dbReference type="NCBI Taxonomy" id="1473156"/>
    <lineage>
        <taxon>Bacteria</taxon>
        <taxon>Pseudomonadati</taxon>
        <taxon>Pseudomonadota</taxon>
        <taxon>Gammaproteobacteria</taxon>
        <taxon>Oceanospirillales</taxon>
        <taxon>Oceanospirillaceae</taxon>
        <taxon>Litoribrevibacter</taxon>
    </lineage>
</organism>